<evidence type="ECO:0000313" key="2">
    <source>
        <dbReference type="EMBL" id="ROQ21941.1"/>
    </source>
</evidence>
<feature type="transmembrane region" description="Helical" evidence="1">
    <location>
        <begin position="97"/>
        <end position="116"/>
    </location>
</feature>
<evidence type="ECO:0000313" key="3">
    <source>
        <dbReference type="Proteomes" id="UP000268033"/>
    </source>
</evidence>
<proteinExistence type="predicted"/>
<keyword evidence="1" id="KW-1133">Transmembrane helix</keyword>
<accession>A0A3N1P356</accession>
<dbReference type="RefSeq" id="WP_050658953.1">
    <property type="nucleotide sequence ID" value="NZ_LFWC01000006.1"/>
</dbReference>
<feature type="transmembrane region" description="Helical" evidence="1">
    <location>
        <begin position="28"/>
        <end position="46"/>
    </location>
</feature>
<feature type="transmembrane region" description="Helical" evidence="1">
    <location>
        <begin position="123"/>
        <end position="143"/>
    </location>
</feature>
<keyword evidence="1" id="KW-0472">Membrane</keyword>
<dbReference type="Proteomes" id="UP000268033">
    <property type="component" value="Unassembled WGS sequence"/>
</dbReference>
<keyword evidence="1" id="KW-0812">Transmembrane</keyword>
<dbReference type="STRING" id="584787.GCA_001247655_03488"/>
<gene>
    <name evidence="2" type="ORF">EDC28_11143</name>
</gene>
<name>A0A3N1P356_9GAMM</name>
<keyword evidence="3" id="KW-1185">Reference proteome</keyword>
<protein>
    <submittedName>
        <fullName evidence="2">Putative membrane protein</fullName>
    </submittedName>
</protein>
<dbReference type="Pfam" id="PF09997">
    <property type="entry name" value="DUF2238"/>
    <property type="match status" value="1"/>
</dbReference>
<feature type="transmembrane region" description="Helical" evidence="1">
    <location>
        <begin position="173"/>
        <end position="191"/>
    </location>
</feature>
<organism evidence="2 3">
    <name type="scientific">Gallaecimonas pentaromativorans</name>
    <dbReference type="NCBI Taxonomy" id="584787"/>
    <lineage>
        <taxon>Bacteria</taxon>
        <taxon>Pseudomonadati</taxon>
        <taxon>Pseudomonadota</taxon>
        <taxon>Gammaproteobacteria</taxon>
        <taxon>Enterobacterales</taxon>
        <taxon>Gallaecimonadaceae</taxon>
        <taxon>Gallaecimonas</taxon>
    </lineage>
</organism>
<evidence type="ECO:0000256" key="1">
    <source>
        <dbReference type="SAM" id="Phobius"/>
    </source>
</evidence>
<reference evidence="2 3" key="1">
    <citation type="submission" date="2018-11" db="EMBL/GenBank/DDBJ databases">
        <title>Genomic Encyclopedia of Type Strains, Phase IV (KMG-IV): sequencing the most valuable type-strain genomes for metagenomic binning, comparative biology and taxonomic classification.</title>
        <authorList>
            <person name="Goeker M."/>
        </authorList>
    </citation>
    <scope>NUCLEOTIDE SEQUENCE [LARGE SCALE GENOMIC DNA]</scope>
    <source>
        <strain evidence="2 3">DSM 21945</strain>
    </source>
</reference>
<dbReference type="InterPro" id="IPR014509">
    <property type="entry name" value="YjdF-like"/>
</dbReference>
<dbReference type="InterPro" id="IPR058534">
    <property type="entry name" value="YjdF"/>
</dbReference>
<comment type="caution">
    <text evidence="2">The sequence shown here is derived from an EMBL/GenBank/DDBJ whole genome shotgun (WGS) entry which is preliminary data.</text>
</comment>
<dbReference type="OrthoDB" id="9786473at2"/>
<dbReference type="EMBL" id="RJUL01000011">
    <property type="protein sequence ID" value="ROQ21941.1"/>
    <property type="molecule type" value="Genomic_DNA"/>
</dbReference>
<dbReference type="AlphaFoldDB" id="A0A3N1P356"/>
<dbReference type="PIRSF" id="PIRSF020606">
    <property type="entry name" value="UCP020606"/>
    <property type="match status" value="1"/>
</dbReference>
<feature type="transmembrane region" description="Helical" evidence="1">
    <location>
        <begin position="58"/>
        <end position="77"/>
    </location>
</feature>
<feature type="transmembrane region" description="Helical" evidence="1">
    <location>
        <begin position="5"/>
        <end position="22"/>
    </location>
</feature>
<sequence>MSRYFAEGLALLYAALFITLGWQVADRTVWYAEVTPLLLVYAALLLSARRFRFGNLSYLCIFVPLLWHAIGAHYTFSKVPFGWLMDLLNLERNPYDRIGHFMVGFFAVPIMEWLLRCRLATKAIAACFAVFAVGTIAAVYEIIEWAYAALEGGDAGVSFLGAQGDEWDAQKDMLADLLGALLGATMGWFAIKEAPKVVG</sequence>